<organism evidence="5 7">
    <name type="scientific">Cardamine amara subsp. amara</name>
    <dbReference type="NCBI Taxonomy" id="228776"/>
    <lineage>
        <taxon>Eukaryota</taxon>
        <taxon>Viridiplantae</taxon>
        <taxon>Streptophyta</taxon>
        <taxon>Embryophyta</taxon>
        <taxon>Tracheophyta</taxon>
        <taxon>Spermatophyta</taxon>
        <taxon>Magnoliopsida</taxon>
        <taxon>eudicotyledons</taxon>
        <taxon>Gunneridae</taxon>
        <taxon>Pentapetalae</taxon>
        <taxon>rosids</taxon>
        <taxon>malvids</taxon>
        <taxon>Brassicales</taxon>
        <taxon>Brassicaceae</taxon>
        <taxon>Cardamineae</taxon>
        <taxon>Cardamine</taxon>
    </lineage>
</organism>
<sequence length="87" mass="10118">MTQRRRKKTIPSSPAEKERRGKVLGELRSMISGEVFSVVEDNDDDEDDVEVTDAEWFYLVSMTWSFGSGSGLRRLDHLHWLVFIRDT</sequence>
<gene>
    <name evidence="6" type="ORF">V5N11_005834</name>
    <name evidence="5" type="ORF">V5N11_009322</name>
</gene>
<proteinExistence type="predicted"/>
<dbReference type="Proteomes" id="UP001558713">
    <property type="component" value="Unassembled WGS sequence"/>
</dbReference>
<comment type="caution">
    <text evidence="5">The sequence shown here is derived from an EMBL/GenBank/DDBJ whole genome shotgun (WGS) entry which is preliminary data.</text>
</comment>
<feature type="region of interest" description="Disordered" evidence="3">
    <location>
        <begin position="1"/>
        <end position="20"/>
    </location>
</feature>
<feature type="domain" description="Transcription factor MYC/MYB N-terminal" evidence="4">
    <location>
        <begin position="13"/>
        <end position="72"/>
    </location>
</feature>
<name>A0ABD0ZQQ7_CARAN</name>
<protein>
    <submittedName>
        <fullName evidence="5">Transcription factor bHLH28</fullName>
    </submittedName>
</protein>
<dbReference type="EMBL" id="JBANAX010000065">
    <property type="protein sequence ID" value="KAL1223781.1"/>
    <property type="molecule type" value="Genomic_DNA"/>
</dbReference>
<dbReference type="EMBL" id="JBANAX010000807">
    <property type="protein sequence ID" value="KAL1192849.1"/>
    <property type="molecule type" value="Genomic_DNA"/>
</dbReference>
<evidence type="ECO:0000313" key="5">
    <source>
        <dbReference type="EMBL" id="KAL1192849.1"/>
    </source>
</evidence>
<evidence type="ECO:0000256" key="3">
    <source>
        <dbReference type="SAM" id="MobiDB-lite"/>
    </source>
</evidence>
<keyword evidence="7" id="KW-1185">Reference proteome</keyword>
<dbReference type="Pfam" id="PF14215">
    <property type="entry name" value="bHLH-MYC_N"/>
    <property type="match status" value="1"/>
</dbReference>
<evidence type="ECO:0000256" key="2">
    <source>
        <dbReference type="ARBA" id="ARBA00023163"/>
    </source>
</evidence>
<dbReference type="InterPro" id="IPR025610">
    <property type="entry name" value="MYC/MYB_N"/>
</dbReference>
<accession>A0ABD0ZQQ7</accession>
<evidence type="ECO:0000256" key="1">
    <source>
        <dbReference type="ARBA" id="ARBA00023015"/>
    </source>
</evidence>
<dbReference type="AlphaFoldDB" id="A0ABD0ZQQ7"/>
<keyword evidence="2" id="KW-0804">Transcription</keyword>
<evidence type="ECO:0000259" key="4">
    <source>
        <dbReference type="Pfam" id="PF14215"/>
    </source>
</evidence>
<keyword evidence="1" id="KW-0805">Transcription regulation</keyword>
<evidence type="ECO:0000313" key="7">
    <source>
        <dbReference type="Proteomes" id="UP001558713"/>
    </source>
</evidence>
<reference evidence="5 7" key="1">
    <citation type="submission" date="2024-04" db="EMBL/GenBank/DDBJ databases">
        <title>Genome assembly C_amara_ONT_v2.</title>
        <authorList>
            <person name="Yant L."/>
            <person name="Moore C."/>
            <person name="Slenker M."/>
        </authorList>
    </citation>
    <scope>NUCLEOTIDE SEQUENCE [LARGE SCALE GENOMIC DNA]</scope>
    <source>
        <tissue evidence="5">Leaf</tissue>
    </source>
</reference>
<evidence type="ECO:0000313" key="6">
    <source>
        <dbReference type="EMBL" id="KAL1223781.1"/>
    </source>
</evidence>